<evidence type="ECO:0000313" key="3">
    <source>
        <dbReference type="Proteomes" id="UP001586593"/>
    </source>
</evidence>
<proteinExistence type="predicted"/>
<gene>
    <name evidence="2" type="ORF">VTK73DRAFT_9399</name>
</gene>
<evidence type="ECO:0000256" key="1">
    <source>
        <dbReference type="SAM" id="Phobius"/>
    </source>
</evidence>
<comment type="caution">
    <text evidence="2">The sequence shown here is derived from an EMBL/GenBank/DDBJ whole genome shotgun (WGS) entry which is preliminary data.</text>
</comment>
<dbReference type="Proteomes" id="UP001586593">
    <property type="component" value="Unassembled WGS sequence"/>
</dbReference>
<organism evidence="2 3">
    <name type="scientific">Phialemonium thermophilum</name>
    <dbReference type="NCBI Taxonomy" id="223376"/>
    <lineage>
        <taxon>Eukaryota</taxon>
        <taxon>Fungi</taxon>
        <taxon>Dikarya</taxon>
        <taxon>Ascomycota</taxon>
        <taxon>Pezizomycotina</taxon>
        <taxon>Sordariomycetes</taxon>
        <taxon>Sordariomycetidae</taxon>
        <taxon>Cephalothecales</taxon>
        <taxon>Cephalothecaceae</taxon>
        <taxon>Phialemonium</taxon>
    </lineage>
</organism>
<evidence type="ECO:0000313" key="2">
    <source>
        <dbReference type="EMBL" id="KAL1876384.1"/>
    </source>
</evidence>
<keyword evidence="3" id="KW-1185">Reference proteome</keyword>
<keyword evidence="1" id="KW-0472">Membrane</keyword>
<accession>A0ABR3XK82</accession>
<feature type="transmembrane region" description="Helical" evidence="1">
    <location>
        <begin position="66"/>
        <end position="83"/>
    </location>
</feature>
<reference evidence="2 3" key="1">
    <citation type="journal article" date="2024" name="Commun. Biol.">
        <title>Comparative genomic analysis of thermophilic fungi reveals convergent evolutionary adaptations and gene losses.</title>
        <authorList>
            <person name="Steindorff A.S."/>
            <person name="Aguilar-Pontes M.V."/>
            <person name="Robinson A.J."/>
            <person name="Andreopoulos B."/>
            <person name="LaButti K."/>
            <person name="Kuo A."/>
            <person name="Mondo S."/>
            <person name="Riley R."/>
            <person name="Otillar R."/>
            <person name="Haridas S."/>
            <person name="Lipzen A."/>
            <person name="Grimwood J."/>
            <person name="Schmutz J."/>
            <person name="Clum A."/>
            <person name="Reid I.D."/>
            <person name="Moisan M.C."/>
            <person name="Butler G."/>
            <person name="Nguyen T.T.M."/>
            <person name="Dewar K."/>
            <person name="Conant G."/>
            <person name="Drula E."/>
            <person name="Henrissat B."/>
            <person name="Hansel C."/>
            <person name="Singer S."/>
            <person name="Hutchinson M.I."/>
            <person name="de Vries R.P."/>
            <person name="Natvig D.O."/>
            <person name="Powell A.J."/>
            <person name="Tsang A."/>
            <person name="Grigoriev I.V."/>
        </authorList>
    </citation>
    <scope>NUCLEOTIDE SEQUENCE [LARGE SCALE GENOMIC DNA]</scope>
    <source>
        <strain evidence="2 3">ATCC 24622</strain>
    </source>
</reference>
<sequence length="93" mass="11339">MFPSIGARNIVWSWRDLTTRCWRVFFFLERKKTSKTRKKKKTKERISERQLRAIGTKNYEGYPSHLYLLFLSCFLGGLYYHLYPWPFLGHPFE</sequence>
<keyword evidence="1" id="KW-0812">Transmembrane</keyword>
<keyword evidence="1" id="KW-1133">Transmembrane helix</keyword>
<protein>
    <recommendedName>
        <fullName evidence="4">Transmembrane protein</fullName>
    </recommendedName>
</protein>
<evidence type="ECO:0008006" key="4">
    <source>
        <dbReference type="Google" id="ProtNLM"/>
    </source>
</evidence>
<name>A0ABR3XK82_9PEZI</name>
<dbReference type="EMBL" id="JAZHXJ010000078">
    <property type="protein sequence ID" value="KAL1876384.1"/>
    <property type="molecule type" value="Genomic_DNA"/>
</dbReference>